<name>A0A4Q0Q7Z7_9BRAD</name>
<evidence type="ECO:0000256" key="1">
    <source>
        <dbReference type="SAM" id="Coils"/>
    </source>
</evidence>
<evidence type="ECO:0000256" key="2">
    <source>
        <dbReference type="SAM" id="MobiDB-lite"/>
    </source>
</evidence>
<accession>A0A4Q0Q7Z7</accession>
<comment type="caution">
    <text evidence="3">The sequence shown here is derived from an EMBL/GenBank/DDBJ whole genome shotgun (WGS) entry which is preliminary data.</text>
</comment>
<feature type="coiled-coil region" evidence="1">
    <location>
        <begin position="188"/>
        <end position="215"/>
    </location>
</feature>
<dbReference type="EMBL" id="RKMK01000059">
    <property type="protein sequence ID" value="RXG85345.1"/>
    <property type="molecule type" value="Genomic_DNA"/>
</dbReference>
<sequence length="420" mass="46135">MDTQIEQPRNDAGQFTSSEDQFGIKGVEIGQGYIPRPDPVKADAAPADEPEEYDINDEEQLRELAAKKYGSEAELTKVEIFAADGSKAPDNLAQTVEQAANDLAHVHRAGAEEIEQAHLDRLAKEVDEARAERIKGDPKTAEHYGLDAAEVEANAKAAKDVSTSEEPSQSVETTVDGLDPEVAKALKLPQVRQAIEQELAQVDEAKQTYSKALNTAHLVSQEMIVELLPELRSFSQEHWADAIMALHQSDPARVSRAMGILERGAQIETAQADWQRYQAHEQRQQFENYAKAEDQRFEQMPEWAQLGKAEQAKVSGAVVEYAGELGIDQQTLVNLMQTNPIMRNAAFQKMMVDAAQYRMLRKAPPKAIPKAIPAVQKPGVAAPRGQASAQNIQALTSKLASSGSVEDAYALYQAKRRSKG</sequence>
<evidence type="ECO:0000313" key="3">
    <source>
        <dbReference type="EMBL" id="RXG85345.1"/>
    </source>
</evidence>
<evidence type="ECO:0000313" key="4">
    <source>
        <dbReference type="Proteomes" id="UP000290174"/>
    </source>
</evidence>
<reference evidence="3 4" key="1">
    <citation type="submission" date="2018-11" db="EMBL/GenBank/DDBJ databases">
        <title>Bradyrhizobium sp. nov., isolated from effective nodules of peanut in China.</title>
        <authorList>
            <person name="Li Y."/>
        </authorList>
    </citation>
    <scope>NUCLEOTIDE SEQUENCE [LARGE SCALE GENOMIC DNA]</scope>
    <source>
        <strain evidence="3 4">CCBAU 51770</strain>
    </source>
</reference>
<dbReference type="AlphaFoldDB" id="A0A4Q0Q7Z7"/>
<gene>
    <name evidence="3" type="ORF">EAS61_36455</name>
</gene>
<feature type="compositionally biased region" description="Polar residues" evidence="2">
    <location>
        <begin position="1"/>
        <end position="20"/>
    </location>
</feature>
<dbReference type="RefSeq" id="WP_128957047.1">
    <property type="nucleotide sequence ID" value="NZ_RKMK01000059.1"/>
</dbReference>
<feature type="region of interest" description="Disordered" evidence="2">
    <location>
        <begin position="1"/>
        <end position="52"/>
    </location>
</feature>
<proteinExistence type="predicted"/>
<dbReference type="Proteomes" id="UP000290174">
    <property type="component" value="Unassembled WGS sequence"/>
</dbReference>
<organism evidence="3 4">
    <name type="scientific">Bradyrhizobium zhanjiangense</name>
    <dbReference type="NCBI Taxonomy" id="1325107"/>
    <lineage>
        <taxon>Bacteria</taxon>
        <taxon>Pseudomonadati</taxon>
        <taxon>Pseudomonadota</taxon>
        <taxon>Alphaproteobacteria</taxon>
        <taxon>Hyphomicrobiales</taxon>
        <taxon>Nitrobacteraceae</taxon>
        <taxon>Bradyrhizobium</taxon>
    </lineage>
</organism>
<protein>
    <submittedName>
        <fullName evidence="3">Uncharacterized protein</fullName>
    </submittedName>
</protein>
<keyword evidence="1" id="KW-0175">Coiled coil</keyword>